<dbReference type="CDD" id="cd04301">
    <property type="entry name" value="NAT_SF"/>
    <property type="match status" value="1"/>
</dbReference>
<dbReference type="PROSITE" id="PS50263">
    <property type="entry name" value="CN_HYDROLASE"/>
    <property type="match status" value="1"/>
</dbReference>
<evidence type="ECO:0000256" key="1">
    <source>
        <dbReference type="ARBA" id="ARBA00022801"/>
    </source>
</evidence>
<proteinExistence type="predicted"/>
<dbReference type="GO" id="GO:0006107">
    <property type="term" value="P:oxaloacetate metabolic process"/>
    <property type="evidence" value="ECO:0007669"/>
    <property type="project" value="TreeGrafter"/>
</dbReference>
<dbReference type="GO" id="GO:0016747">
    <property type="term" value="F:acyltransferase activity, transferring groups other than amino-acyl groups"/>
    <property type="evidence" value="ECO:0007669"/>
    <property type="project" value="InterPro"/>
</dbReference>
<dbReference type="SUPFAM" id="SSF56317">
    <property type="entry name" value="Carbon-nitrogen hydrolase"/>
    <property type="match status" value="1"/>
</dbReference>
<dbReference type="Proteomes" id="UP000179807">
    <property type="component" value="Unassembled WGS sequence"/>
</dbReference>
<dbReference type="GeneID" id="94841655"/>
<protein>
    <recommendedName>
        <fullName evidence="6">Hydrolase, carbon-nitrogen family protein</fullName>
    </recommendedName>
</protein>
<organism evidence="4 5">
    <name type="scientific">Tritrichomonas foetus</name>
    <dbReference type="NCBI Taxonomy" id="1144522"/>
    <lineage>
        <taxon>Eukaryota</taxon>
        <taxon>Metamonada</taxon>
        <taxon>Parabasalia</taxon>
        <taxon>Tritrichomonadida</taxon>
        <taxon>Tritrichomonadidae</taxon>
        <taxon>Tritrichomonas</taxon>
    </lineage>
</organism>
<dbReference type="InterPro" id="IPR000182">
    <property type="entry name" value="GNAT_dom"/>
</dbReference>
<comment type="caution">
    <text evidence="4">The sequence shown here is derived from an EMBL/GenBank/DDBJ whole genome shotgun (WGS) entry which is preliminary data.</text>
</comment>
<dbReference type="Pfam" id="PF00583">
    <property type="entry name" value="Acetyltransf_1"/>
    <property type="match status" value="1"/>
</dbReference>
<dbReference type="SUPFAM" id="SSF55729">
    <property type="entry name" value="Acyl-CoA N-acyltransferases (Nat)"/>
    <property type="match status" value="1"/>
</dbReference>
<evidence type="ECO:0000259" key="3">
    <source>
        <dbReference type="PROSITE" id="PS51186"/>
    </source>
</evidence>
<evidence type="ECO:0008006" key="6">
    <source>
        <dbReference type="Google" id="ProtNLM"/>
    </source>
</evidence>
<keyword evidence="5" id="KW-1185">Reference proteome</keyword>
<feature type="domain" description="CN hydrolase" evidence="2">
    <location>
        <begin position="3"/>
        <end position="252"/>
    </location>
</feature>
<keyword evidence="1" id="KW-0378">Hydrolase</keyword>
<dbReference type="Gene3D" id="3.40.630.30">
    <property type="match status" value="1"/>
</dbReference>
<dbReference type="GO" id="GO:0050152">
    <property type="term" value="F:omega-amidase activity"/>
    <property type="evidence" value="ECO:0007669"/>
    <property type="project" value="TreeGrafter"/>
</dbReference>
<dbReference type="Gene3D" id="3.60.110.10">
    <property type="entry name" value="Carbon-nitrogen hydrolase"/>
    <property type="match status" value="1"/>
</dbReference>
<reference evidence="4" key="1">
    <citation type="submission" date="2016-10" db="EMBL/GenBank/DDBJ databases">
        <authorList>
            <person name="Benchimol M."/>
            <person name="Almeida L.G."/>
            <person name="Vasconcelos A.T."/>
            <person name="Perreira-Neves A."/>
            <person name="Rosa I.A."/>
            <person name="Tasca T."/>
            <person name="Bogo M.R."/>
            <person name="de Souza W."/>
        </authorList>
    </citation>
    <scope>NUCLEOTIDE SEQUENCE [LARGE SCALE GENOMIC DNA]</scope>
    <source>
        <strain evidence="4">K</strain>
    </source>
</reference>
<dbReference type="PROSITE" id="PS51186">
    <property type="entry name" value="GNAT"/>
    <property type="match status" value="1"/>
</dbReference>
<dbReference type="GO" id="GO:0006528">
    <property type="term" value="P:asparagine metabolic process"/>
    <property type="evidence" value="ECO:0007669"/>
    <property type="project" value="TreeGrafter"/>
</dbReference>
<accession>A0A1J4K0D7</accession>
<dbReference type="CDD" id="cd07572">
    <property type="entry name" value="nit"/>
    <property type="match status" value="1"/>
</dbReference>
<dbReference type="InterPro" id="IPR016181">
    <property type="entry name" value="Acyl_CoA_acyltransferase"/>
</dbReference>
<evidence type="ECO:0000259" key="2">
    <source>
        <dbReference type="PROSITE" id="PS50263"/>
    </source>
</evidence>
<dbReference type="InterPro" id="IPR036526">
    <property type="entry name" value="C-N_Hydrolase_sf"/>
</dbReference>
<dbReference type="GO" id="GO:0006541">
    <property type="term" value="P:glutamine metabolic process"/>
    <property type="evidence" value="ECO:0007669"/>
    <property type="project" value="TreeGrafter"/>
</dbReference>
<feature type="domain" description="N-acetyltransferase" evidence="3">
    <location>
        <begin position="303"/>
        <end position="462"/>
    </location>
</feature>
<dbReference type="Pfam" id="PF00795">
    <property type="entry name" value="CN_hydrolase"/>
    <property type="match status" value="1"/>
</dbReference>
<dbReference type="RefSeq" id="XP_068356117.1">
    <property type="nucleotide sequence ID" value="XM_068506951.1"/>
</dbReference>
<dbReference type="InterPro" id="IPR003010">
    <property type="entry name" value="C-N_Hydrolase"/>
</dbReference>
<dbReference type="OrthoDB" id="10250282at2759"/>
<evidence type="ECO:0000313" key="4">
    <source>
        <dbReference type="EMBL" id="OHT02981.1"/>
    </source>
</evidence>
<dbReference type="GO" id="GO:0005739">
    <property type="term" value="C:mitochondrion"/>
    <property type="evidence" value="ECO:0007669"/>
    <property type="project" value="TreeGrafter"/>
</dbReference>
<dbReference type="InterPro" id="IPR045254">
    <property type="entry name" value="Nit1/2_C-N_Hydrolase"/>
</dbReference>
<sequence length="462" mass="52238">MNLKVGIVQMKTCSDKEKNILSASEKVASCAKNGAQLVILPEIFNSPYSTALFREYSEPRGGSTYKALSKMASDNNIYLVGGSIPELDNDKVFNTSFIFNTSGDEIACHRKIHLFDINVKGGQSFKESDSLTPGDSITTFELKFGPSIGIIVGVCICFDFRFPDLARLMAQMGASVMVVPAVFNMTTGPSHWELMFRQRAVDNQCFTIGVAPARDTSSSYVSYANSIVVSPWGDVVYRADEKEIVQVVEIDLSRVHSVREQLPLLSARRTDLYEIRSHDYSNIINNQMNNNTDQNANNNVNNRVFGIARQDETLEIFNVLTKTQKDLHYKNIKQWTDEWNLYEIASLVRNNCFYTLKIHGKIVAVCCITENNEENCKNKEISKLGGFYLSKLAVLPEYQRKGNGEILIKNILSHFQGKNRQIILDVWSGNDKLKSFYEKIGFHYLKDLPEIDYSVSVYSYDV</sequence>
<dbReference type="VEuPathDB" id="TrichDB:TRFO_29738"/>
<name>A0A1J4K0D7_9EUKA</name>
<evidence type="ECO:0000313" key="5">
    <source>
        <dbReference type="Proteomes" id="UP000179807"/>
    </source>
</evidence>
<dbReference type="PANTHER" id="PTHR23088">
    <property type="entry name" value="NITRILASE-RELATED"/>
    <property type="match status" value="1"/>
</dbReference>
<gene>
    <name evidence="4" type="ORF">TRFO_29738</name>
</gene>
<dbReference type="PANTHER" id="PTHR23088:SF30">
    <property type="entry name" value="OMEGA-AMIDASE NIT2"/>
    <property type="match status" value="1"/>
</dbReference>
<dbReference type="EMBL" id="MLAK01000845">
    <property type="protein sequence ID" value="OHT02981.1"/>
    <property type="molecule type" value="Genomic_DNA"/>
</dbReference>
<dbReference type="AlphaFoldDB" id="A0A1J4K0D7"/>